<dbReference type="NCBIfam" id="TIGR03519">
    <property type="entry name" value="T9SS_PorP_fam"/>
    <property type="match status" value="1"/>
</dbReference>
<protein>
    <submittedName>
        <fullName evidence="2">Type IX secretion system membrane protein PorP/SprF</fullName>
    </submittedName>
</protein>
<dbReference type="Proteomes" id="UP000466586">
    <property type="component" value="Unassembled WGS sequence"/>
</dbReference>
<accession>A0A7K1YBT5</accession>
<feature type="signal peptide" evidence="1">
    <location>
        <begin position="1"/>
        <end position="23"/>
    </location>
</feature>
<dbReference type="EMBL" id="WVHT01000004">
    <property type="protein sequence ID" value="MXV51498.1"/>
    <property type="molecule type" value="Genomic_DNA"/>
</dbReference>
<gene>
    <name evidence="2" type="ORF">GS399_11000</name>
</gene>
<evidence type="ECO:0000313" key="3">
    <source>
        <dbReference type="Proteomes" id="UP000466586"/>
    </source>
</evidence>
<sequence length="299" mass="32943">MQKIKTRIIVIAVLIISSYKSHAQLNPLGAMYFQNQYLANPAFAGMENELNIGGIYRQQWSNIPGAPSLQSLTADWGSSKRMGLGVSLNNDHSGLMRRTRAVASYAYHLPLSGNNDRLSFGLSLGVMDQRINYRDVDGDLTDVSIANYNNQGTYLDGDFGLAYTGNRLRVQAALPNLKSFFNTDDNSRNEIDRATWMGAASYRLTLDKNTVGGMELEPKVVVRGVKNYDAIIDAGANLSFLNNTLNFQAMYHSTKNASFGVGMNFKKRLSILGLYSSNTSAMTNVSNGTFEIGLRVKAF</sequence>
<dbReference type="Pfam" id="PF11751">
    <property type="entry name" value="PorP_SprF"/>
    <property type="match status" value="1"/>
</dbReference>
<organism evidence="2 3">
    <name type="scientific">Hufsiella arboris</name>
    <dbReference type="NCBI Taxonomy" id="2695275"/>
    <lineage>
        <taxon>Bacteria</taxon>
        <taxon>Pseudomonadati</taxon>
        <taxon>Bacteroidota</taxon>
        <taxon>Sphingobacteriia</taxon>
        <taxon>Sphingobacteriales</taxon>
        <taxon>Sphingobacteriaceae</taxon>
        <taxon>Hufsiella</taxon>
    </lineage>
</organism>
<dbReference type="AlphaFoldDB" id="A0A7K1YBT5"/>
<proteinExistence type="predicted"/>
<keyword evidence="3" id="KW-1185">Reference proteome</keyword>
<name>A0A7K1YBT5_9SPHI</name>
<reference evidence="2 3" key="1">
    <citation type="submission" date="2019-11" db="EMBL/GenBank/DDBJ databases">
        <title>Pedobacter sp. HMF7647 Genome sequencing and assembly.</title>
        <authorList>
            <person name="Kang H."/>
            <person name="Kim H."/>
            <person name="Joh K."/>
        </authorList>
    </citation>
    <scope>NUCLEOTIDE SEQUENCE [LARGE SCALE GENOMIC DNA]</scope>
    <source>
        <strain evidence="2 3">HMF7647</strain>
    </source>
</reference>
<evidence type="ECO:0000313" key="2">
    <source>
        <dbReference type="EMBL" id="MXV51498.1"/>
    </source>
</evidence>
<dbReference type="InterPro" id="IPR019861">
    <property type="entry name" value="PorP/SprF_Bacteroidetes"/>
</dbReference>
<comment type="caution">
    <text evidence="2">The sequence shown here is derived from an EMBL/GenBank/DDBJ whole genome shotgun (WGS) entry which is preliminary data.</text>
</comment>
<feature type="chain" id="PRO_5029599706" evidence="1">
    <location>
        <begin position="24"/>
        <end position="299"/>
    </location>
</feature>
<evidence type="ECO:0000256" key="1">
    <source>
        <dbReference type="SAM" id="SignalP"/>
    </source>
</evidence>
<keyword evidence="1" id="KW-0732">Signal</keyword>
<dbReference type="RefSeq" id="WP_160844666.1">
    <property type="nucleotide sequence ID" value="NZ_WVHT01000004.1"/>
</dbReference>